<dbReference type="PROSITE" id="PS50932">
    <property type="entry name" value="HTH_LACI_2"/>
    <property type="match status" value="1"/>
</dbReference>
<dbReference type="Proteomes" id="UP000470926">
    <property type="component" value="Unassembled WGS sequence"/>
</dbReference>
<dbReference type="GO" id="GO:0000976">
    <property type="term" value="F:transcription cis-regulatory region binding"/>
    <property type="evidence" value="ECO:0007669"/>
    <property type="project" value="TreeGrafter"/>
</dbReference>
<gene>
    <name evidence="6" type="ORF">GA542_08780</name>
</gene>
<proteinExistence type="predicted"/>
<keyword evidence="2" id="KW-0238">DNA-binding</keyword>
<name>A0A6I0V938_BIFAD</name>
<dbReference type="SUPFAM" id="SSF53822">
    <property type="entry name" value="Periplasmic binding protein-like I"/>
    <property type="match status" value="1"/>
</dbReference>
<sequence>MSRKASTHRAPCRHTQPPRPAARSDRASAGVKTRLGNRMYRIFVRDMWFPRLCGGIRGVVSMKGAPSSRGTFDGLSILGSFHSFRRFSERRSSAQGALWDIVGVMVTITDVAREAGVSKTTVSYVISHNPRISEETAKRVRGAMSKLGYVVNHSARALSTSKTMTLGLQVNAAENRRVSLTRGAYLCELADFARQNGYDLLLMSNRNGVEGIRDIASAGKVDGLILMDVTCEDPRVDAAIEAGIPTVLLGLPDDPKGLDEVDTDFERAARELISLFKRKGHREIALVHTPEESLGKGANFAVRFRRSVMDEAEAMGITLHVPPRQDWSMPPAEKLRNMLTRYPDISGVIIDDDNTIISTPQVLLELGVSVPDDLSVAVVVPDVLREQMRIPYTAIDINLPAVAQEAVETMVRRIEHTDAPSVTRLVSQPLTDLGSVKTL</sequence>
<dbReference type="AlphaFoldDB" id="A0A6I0V938"/>
<dbReference type="SMART" id="SM00354">
    <property type="entry name" value="HTH_LACI"/>
    <property type="match status" value="1"/>
</dbReference>
<evidence type="ECO:0000313" key="7">
    <source>
        <dbReference type="Proteomes" id="UP000470926"/>
    </source>
</evidence>
<dbReference type="GO" id="GO:0003700">
    <property type="term" value="F:DNA-binding transcription factor activity"/>
    <property type="evidence" value="ECO:0007669"/>
    <property type="project" value="TreeGrafter"/>
</dbReference>
<dbReference type="EMBL" id="WDFR01000005">
    <property type="protein sequence ID" value="KAB6028460.1"/>
    <property type="molecule type" value="Genomic_DNA"/>
</dbReference>
<dbReference type="Gene3D" id="3.40.50.2300">
    <property type="match status" value="2"/>
</dbReference>
<accession>A0A6I0V938</accession>
<evidence type="ECO:0000259" key="5">
    <source>
        <dbReference type="PROSITE" id="PS50932"/>
    </source>
</evidence>
<feature type="region of interest" description="Disordered" evidence="4">
    <location>
        <begin position="1"/>
        <end position="30"/>
    </location>
</feature>
<evidence type="ECO:0000256" key="4">
    <source>
        <dbReference type="SAM" id="MobiDB-lite"/>
    </source>
</evidence>
<dbReference type="InterPro" id="IPR010982">
    <property type="entry name" value="Lambda_DNA-bd_dom_sf"/>
</dbReference>
<dbReference type="InterPro" id="IPR028082">
    <property type="entry name" value="Peripla_BP_I"/>
</dbReference>
<keyword evidence="1" id="KW-0805">Transcription regulation</keyword>
<protein>
    <submittedName>
        <fullName evidence="6">LacI family transcriptional regulator</fullName>
    </submittedName>
</protein>
<feature type="compositionally biased region" description="Basic residues" evidence="4">
    <location>
        <begin position="1"/>
        <end position="12"/>
    </location>
</feature>
<dbReference type="InterPro" id="IPR046335">
    <property type="entry name" value="LacI/GalR-like_sensor"/>
</dbReference>
<evidence type="ECO:0000256" key="3">
    <source>
        <dbReference type="ARBA" id="ARBA00023163"/>
    </source>
</evidence>
<dbReference type="Gene3D" id="1.10.260.40">
    <property type="entry name" value="lambda repressor-like DNA-binding domains"/>
    <property type="match status" value="1"/>
</dbReference>
<dbReference type="Pfam" id="PF13377">
    <property type="entry name" value="Peripla_BP_3"/>
    <property type="match status" value="1"/>
</dbReference>
<comment type="caution">
    <text evidence="6">The sequence shown here is derived from an EMBL/GenBank/DDBJ whole genome shotgun (WGS) entry which is preliminary data.</text>
</comment>
<evidence type="ECO:0000256" key="1">
    <source>
        <dbReference type="ARBA" id="ARBA00023015"/>
    </source>
</evidence>
<organism evidence="6 7">
    <name type="scientific">Bifidobacterium adolescentis</name>
    <dbReference type="NCBI Taxonomy" id="1680"/>
    <lineage>
        <taxon>Bacteria</taxon>
        <taxon>Bacillati</taxon>
        <taxon>Actinomycetota</taxon>
        <taxon>Actinomycetes</taxon>
        <taxon>Bifidobacteriales</taxon>
        <taxon>Bifidobacteriaceae</taxon>
        <taxon>Bifidobacterium</taxon>
    </lineage>
</organism>
<feature type="domain" description="HTH lacI-type" evidence="5">
    <location>
        <begin position="106"/>
        <end position="160"/>
    </location>
</feature>
<dbReference type="SUPFAM" id="SSF47413">
    <property type="entry name" value="lambda repressor-like DNA-binding domains"/>
    <property type="match status" value="1"/>
</dbReference>
<dbReference type="CDD" id="cd01392">
    <property type="entry name" value="HTH_LacI"/>
    <property type="match status" value="1"/>
</dbReference>
<dbReference type="Pfam" id="PF00356">
    <property type="entry name" value="LacI"/>
    <property type="match status" value="1"/>
</dbReference>
<reference evidence="6 7" key="1">
    <citation type="journal article" date="2019" name="Nat. Med.">
        <title>A library of human gut bacterial isolates paired with longitudinal multiomics data enables mechanistic microbiome research.</title>
        <authorList>
            <person name="Poyet M."/>
            <person name="Groussin M."/>
            <person name="Gibbons S.M."/>
            <person name="Avila-Pacheco J."/>
            <person name="Jiang X."/>
            <person name="Kearney S.M."/>
            <person name="Perrotta A.R."/>
            <person name="Berdy B."/>
            <person name="Zhao S."/>
            <person name="Lieberman T.D."/>
            <person name="Swanson P.K."/>
            <person name="Smith M."/>
            <person name="Roesemann S."/>
            <person name="Alexander J.E."/>
            <person name="Rich S.A."/>
            <person name="Livny J."/>
            <person name="Vlamakis H."/>
            <person name="Clish C."/>
            <person name="Bullock K."/>
            <person name="Deik A."/>
            <person name="Scott J."/>
            <person name="Pierce K.A."/>
            <person name="Xavier R.J."/>
            <person name="Alm E.J."/>
        </authorList>
    </citation>
    <scope>NUCLEOTIDE SEQUENCE [LARGE SCALE GENOMIC DNA]</scope>
    <source>
        <strain evidence="6 7">BIOML-A26</strain>
    </source>
</reference>
<evidence type="ECO:0000256" key="2">
    <source>
        <dbReference type="ARBA" id="ARBA00023125"/>
    </source>
</evidence>
<dbReference type="PROSITE" id="PS00356">
    <property type="entry name" value="HTH_LACI_1"/>
    <property type="match status" value="1"/>
</dbReference>
<dbReference type="PANTHER" id="PTHR30146:SF153">
    <property type="entry name" value="LACTOSE OPERON REPRESSOR"/>
    <property type="match status" value="1"/>
</dbReference>
<evidence type="ECO:0000313" key="6">
    <source>
        <dbReference type="EMBL" id="KAB6028460.1"/>
    </source>
</evidence>
<dbReference type="PANTHER" id="PTHR30146">
    <property type="entry name" value="LACI-RELATED TRANSCRIPTIONAL REPRESSOR"/>
    <property type="match status" value="1"/>
</dbReference>
<keyword evidence="3" id="KW-0804">Transcription</keyword>
<dbReference type="InterPro" id="IPR000843">
    <property type="entry name" value="HTH_LacI"/>
</dbReference>